<accession>C1A9W0</accession>
<dbReference type="HOGENOM" id="CLU_1376418_0_0_0"/>
<gene>
    <name evidence="1" type="ordered locus">GAU_2245</name>
</gene>
<proteinExistence type="predicted"/>
<dbReference type="AlphaFoldDB" id="C1A9W0"/>
<name>C1A9W0_GEMAT</name>
<reference evidence="2" key="1">
    <citation type="submission" date="2006-03" db="EMBL/GenBank/DDBJ databases">
        <title>Complete genome sequence of Gemmatimonas aurantiaca T-27 that represents a novel phylum Gemmatimonadetes.</title>
        <authorList>
            <person name="Takasaki K."/>
            <person name="Ichikawa N."/>
            <person name="Miura H."/>
            <person name="Matsushita S."/>
            <person name="Watanabe Y."/>
            <person name="Oguchi A."/>
            <person name="Ankai A."/>
            <person name="Yashiro I."/>
            <person name="Takahashi M."/>
            <person name="Terui Y."/>
            <person name="Fukui S."/>
            <person name="Yokoyama H."/>
            <person name="Tanikawa S."/>
            <person name="Hanada S."/>
            <person name="Kamagata Y."/>
            <person name="Fujita N."/>
        </authorList>
    </citation>
    <scope>NUCLEOTIDE SEQUENCE [LARGE SCALE GENOMIC DNA]</scope>
    <source>
        <strain evidence="2">T-27 / DSM 14586 / JCM 11422 / NBRC 100505</strain>
    </source>
</reference>
<dbReference type="Proteomes" id="UP000002209">
    <property type="component" value="Chromosome"/>
</dbReference>
<dbReference type="KEGG" id="gau:GAU_2245"/>
<protein>
    <submittedName>
        <fullName evidence="1">Uncharacterized protein</fullName>
    </submittedName>
</protein>
<sequence length="198" mass="21743">MSLPSRWLKMLAGTRGRPRRNYVRRCASTSQIAPGCGSGTNKTHWRRPMTAGSEGVWVVRDPSGKVLGVSMSPSGAIDDCVDQLPPLRGDILTPLRPLDRALLNDPNQASYEADGYTLRRLPLATPEQIRVLEMVAKLVGIVDAFDEAARTQPFNRTQKAQHIEAYNRAVDDVVAAHRPTIKDSLTTDAARAADEVRT</sequence>
<organism evidence="1 2">
    <name type="scientific">Gemmatimonas aurantiaca (strain DSM 14586 / JCM 11422 / NBRC 100505 / T-27)</name>
    <dbReference type="NCBI Taxonomy" id="379066"/>
    <lineage>
        <taxon>Bacteria</taxon>
        <taxon>Pseudomonadati</taxon>
        <taxon>Gemmatimonadota</taxon>
        <taxon>Gemmatimonadia</taxon>
        <taxon>Gemmatimonadales</taxon>
        <taxon>Gemmatimonadaceae</taxon>
        <taxon>Gemmatimonas</taxon>
    </lineage>
</organism>
<keyword evidence="2" id="KW-1185">Reference proteome</keyword>
<dbReference type="EMBL" id="AP009153">
    <property type="protein sequence ID" value="BAH39287.1"/>
    <property type="molecule type" value="Genomic_DNA"/>
</dbReference>
<dbReference type="STRING" id="379066.GAU_2245"/>
<evidence type="ECO:0000313" key="2">
    <source>
        <dbReference type="Proteomes" id="UP000002209"/>
    </source>
</evidence>
<evidence type="ECO:0000313" key="1">
    <source>
        <dbReference type="EMBL" id="BAH39287.1"/>
    </source>
</evidence>